<name>A0A5J9WT63_9POAL</name>
<dbReference type="Proteomes" id="UP000324897">
    <property type="component" value="Chromosome 6"/>
</dbReference>
<gene>
    <name evidence="1" type="ORF">EJB05_01925</name>
</gene>
<sequence>MGFVADEASLASAKEVLRKKEQKAAVGDVAVDSEVPVVLVWLRRMRHIYGLDGFHHKANNVARNAQHVVSDSRNYNNEQ</sequence>
<accession>A0A5J9WT63</accession>
<dbReference type="AlphaFoldDB" id="A0A5J9WT63"/>
<organism evidence="1 2">
    <name type="scientific">Eragrostis curvula</name>
    <name type="common">weeping love grass</name>
    <dbReference type="NCBI Taxonomy" id="38414"/>
    <lineage>
        <taxon>Eukaryota</taxon>
        <taxon>Viridiplantae</taxon>
        <taxon>Streptophyta</taxon>
        <taxon>Embryophyta</taxon>
        <taxon>Tracheophyta</taxon>
        <taxon>Spermatophyta</taxon>
        <taxon>Magnoliopsida</taxon>
        <taxon>Liliopsida</taxon>
        <taxon>Poales</taxon>
        <taxon>Poaceae</taxon>
        <taxon>PACMAD clade</taxon>
        <taxon>Chloridoideae</taxon>
        <taxon>Eragrostideae</taxon>
        <taxon>Eragrostidinae</taxon>
        <taxon>Eragrostis</taxon>
    </lineage>
</organism>
<dbReference type="EMBL" id="RWGY01000002">
    <property type="protein sequence ID" value="TVU50550.1"/>
    <property type="molecule type" value="Genomic_DNA"/>
</dbReference>
<evidence type="ECO:0000313" key="1">
    <source>
        <dbReference type="EMBL" id="TVU50550.1"/>
    </source>
</evidence>
<comment type="caution">
    <text evidence="1">The sequence shown here is derived from an EMBL/GenBank/DDBJ whole genome shotgun (WGS) entry which is preliminary data.</text>
</comment>
<evidence type="ECO:0000313" key="2">
    <source>
        <dbReference type="Proteomes" id="UP000324897"/>
    </source>
</evidence>
<protein>
    <submittedName>
        <fullName evidence="1">Uncharacterized protein</fullName>
    </submittedName>
</protein>
<proteinExistence type="predicted"/>
<keyword evidence="2" id="KW-1185">Reference proteome</keyword>
<reference evidence="1 2" key="1">
    <citation type="journal article" date="2019" name="Sci. Rep.">
        <title>A high-quality genome of Eragrostis curvula grass provides insights into Poaceae evolution and supports new strategies to enhance forage quality.</title>
        <authorList>
            <person name="Carballo J."/>
            <person name="Santos B.A.C.M."/>
            <person name="Zappacosta D."/>
            <person name="Garbus I."/>
            <person name="Selva J.P."/>
            <person name="Gallo C.A."/>
            <person name="Diaz A."/>
            <person name="Albertini E."/>
            <person name="Caccamo M."/>
            <person name="Echenique V."/>
        </authorList>
    </citation>
    <scope>NUCLEOTIDE SEQUENCE [LARGE SCALE GENOMIC DNA]</scope>
    <source>
        <strain evidence="2">cv. Victoria</strain>
        <tissue evidence="1">Leaf</tissue>
    </source>
</reference>
<dbReference type="Gramene" id="TVU50550">
    <property type="protein sequence ID" value="TVU50550"/>
    <property type="gene ID" value="EJB05_01925"/>
</dbReference>
<feature type="non-terminal residue" evidence="1">
    <location>
        <position position="1"/>
    </location>
</feature>